<dbReference type="NCBIfam" id="NF033921">
    <property type="entry name" value="por_somb"/>
    <property type="match status" value="1"/>
</dbReference>
<evidence type="ECO:0000313" key="4">
    <source>
        <dbReference type="EMBL" id="GCL44050.1"/>
    </source>
</evidence>
<feature type="domain" description="SLH" evidence="3">
    <location>
        <begin position="59"/>
        <end position="123"/>
    </location>
</feature>
<dbReference type="InterPro" id="IPR038673">
    <property type="entry name" value="OprB_sf"/>
</dbReference>
<evidence type="ECO:0000313" key="5">
    <source>
        <dbReference type="Proteomes" id="UP000299367"/>
    </source>
</evidence>
<dbReference type="AlphaFoldDB" id="A0A480AG72"/>
<evidence type="ECO:0000256" key="2">
    <source>
        <dbReference type="RuleBase" id="RU363072"/>
    </source>
</evidence>
<reference evidence="5" key="1">
    <citation type="submission" date="2019-02" db="EMBL/GenBank/DDBJ databases">
        <title>Draft genome sequence of Dolichospermum planctonicum NIES-80.</title>
        <authorList>
            <person name="Yamaguchi H."/>
            <person name="Suzuki S."/>
            <person name="Kawachi M."/>
        </authorList>
    </citation>
    <scope>NUCLEOTIDE SEQUENCE [LARGE SCALE GENOMIC DNA]</scope>
    <source>
        <strain evidence="5">NIES-80</strain>
    </source>
</reference>
<accession>A0A480AG72</accession>
<feature type="signal peptide" evidence="2">
    <location>
        <begin position="1"/>
        <end position="27"/>
    </location>
</feature>
<dbReference type="PROSITE" id="PS51272">
    <property type="entry name" value="SLH"/>
    <property type="match status" value="1"/>
</dbReference>
<dbReference type="Pfam" id="PF00395">
    <property type="entry name" value="SLH"/>
    <property type="match status" value="1"/>
</dbReference>
<dbReference type="PANTHER" id="PTHR43308">
    <property type="entry name" value="OUTER MEMBRANE PROTEIN ALPHA-RELATED"/>
    <property type="match status" value="1"/>
</dbReference>
<dbReference type="InterPro" id="IPR007049">
    <property type="entry name" value="Carb-sel_porin_OprB"/>
</dbReference>
<feature type="chain" id="PRO_5019614547" evidence="2">
    <location>
        <begin position="28"/>
        <end position="531"/>
    </location>
</feature>
<dbReference type="OrthoDB" id="541604at2"/>
<dbReference type="EMBL" id="BJCF01000066">
    <property type="protein sequence ID" value="GCL44050.1"/>
    <property type="molecule type" value="Genomic_DNA"/>
</dbReference>
<dbReference type="GO" id="GO:0008643">
    <property type="term" value="P:carbohydrate transport"/>
    <property type="evidence" value="ECO:0007669"/>
    <property type="project" value="InterPro"/>
</dbReference>
<dbReference type="RefSeq" id="WP_137909464.1">
    <property type="nucleotide sequence ID" value="NZ_BJCF01000066.1"/>
</dbReference>
<dbReference type="Pfam" id="PF04966">
    <property type="entry name" value="OprB"/>
    <property type="match status" value="1"/>
</dbReference>
<dbReference type="PANTHER" id="PTHR43308:SF1">
    <property type="entry name" value="OUTER MEMBRANE PROTEIN ALPHA"/>
    <property type="match status" value="1"/>
</dbReference>
<gene>
    <name evidence="4" type="ORF">NIES80_37720</name>
</gene>
<keyword evidence="2" id="KW-0732">Signal</keyword>
<dbReference type="GO" id="GO:0016020">
    <property type="term" value="C:membrane"/>
    <property type="evidence" value="ECO:0007669"/>
    <property type="project" value="InterPro"/>
</dbReference>
<protein>
    <submittedName>
        <fullName evidence="4">S-layer region-like protein</fullName>
    </submittedName>
</protein>
<evidence type="ECO:0000256" key="1">
    <source>
        <dbReference type="ARBA" id="ARBA00008769"/>
    </source>
</evidence>
<dbReference type="InterPro" id="IPR001119">
    <property type="entry name" value="SLH_dom"/>
</dbReference>
<dbReference type="InterPro" id="IPR047684">
    <property type="entry name" value="Por_som-like"/>
</dbReference>
<organism evidence="4 5">
    <name type="scientific">Dolichospermum planctonicum</name>
    <dbReference type="NCBI Taxonomy" id="136072"/>
    <lineage>
        <taxon>Bacteria</taxon>
        <taxon>Bacillati</taxon>
        <taxon>Cyanobacteriota</taxon>
        <taxon>Cyanophyceae</taxon>
        <taxon>Nostocales</taxon>
        <taxon>Aphanizomenonaceae</taxon>
        <taxon>Dolichospermum</taxon>
    </lineage>
</organism>
<name>A0A480AG72_9CYAN</name>
<comment type="similarity">
    <text evidence="1 2">Belongs to the OprB family.</text>
</comment>
<dbReference type="InterPro" id="IPR051465">
    <property type="entry name" value="Cell_Envelope_Struct_Comp"/>
</dbReference>
<dbReference type="Gene3D" id="2.40.160.180">
    <property type="entry name" value="Carbohydrate-selective porin OprB"/>
    <property type="match status" value="1"/>
</dbReference>
<dbReference type="Proteomes" id="UP000299367">
    <property type="component" value="Unassembled WGS sequence"/>
</dbReference>
<proteinExistence type="inferred from homology"/>
<sequence length="531" mass="56369">MQKFSTYLLASSAVISAILCLSSGAWAEEIPANNQLQADSNSQQLNKNNQQEVMSQVTSVSQLSDVQPNDWAFQALQSLVERYGCAAGYPNNTYRGNRALSRYEFAAGLNACLDRVNELIATATSDLVSKQDLATIQKLQKDFSSELATLKGRVDTVEAKTTELEANQFSTTTKLQGQVVAVVSDVVSGKKVGNNNITDKNTTLGARTRLELVSSFTGRDTLLTRLESNNIKSPDLQTSEGKLSFASGAPSNNVSIGVLSYGFPLTKNTYANIVANDGIVLDLDTTVNLFDGNGGSGALSTFATRNPIYSQLGGAGLGVNQKFGKNLTLSLGYLANKHNTPTPGNGLFNGPYGALAQLTVKPSSRTALGLTYINSYNQPLGTGSNNATFTNLTSGTNFSSNSYGVEASLGLSKRLVLGGWAGYTNSQILTGTKGEVETWNYAVTLGLPDLGKKGNLAGVLVGMEPKVTNSTATAAGVTKDPNTSYHIEGFYQYKVSDNITITPGVIWLTAPNHDKNNDSVVIGALRTTFSF</sequence>
<dbReference type="GO" id="GO:0015288">
    <property type="term" value="F:porin activity"/>
    <property type="evidence" value="ECO:0007669"/>
    <property type="project" value="InterPro"/>
</dbReference>
<evidence type="ECO:0000259" key="3">
    <source>
        <dbReference type="PROSITE" id="PS51272"/>
    </source>
</evidence>
<comment type="caution">
    <text evidence="4">The sequence shown here is derived from an EMBL/GenBank/DDBJ whole genome shotgun (WGS) entry which is preliminary data.</text>
</comment>